<feature type="domain" description="DUF218" evidence="1">
    <location>
        <begin position="39"/>
        <end position="153"/>
    </location>
</feature>
<name>A0A4S4FNT5_9MICO</name>
<evidence type="ECO:0000313" key="2">
    <source>
        <dbReference type="EMBL" id="THG31175.1"/>
    </source>
</evidence>
<proteinExistence type="predicted"/>
<evidence type="ECO:0000259" key="1">
    <source>
        <dbReference type="Pfam" id="PF02698"/>
    </source>
</evidence>
<sequence length="183" mass="19573">MTRPLLIAAASIVGVALVALAGLPVYVFPTVESTPAHADVILVLGPPTSQRMSAARDLVTAGVSDRILVSVPPSVYVSGTRDHEKFAACTRDDPVVHCFQPDPTTTRGEARELGRLAERSGWRSAIAITMTPHIARARMIIQRCFSGTLAMHAADEPLSVGDWIYQYGYQTAGFVRAGLEPGC</sequence>
<organism evidence="2 3">
    <name type="scientific">Orlajensenia flava</name>
    <dbReference type="NCBI Taxonomy" id="2565934"/>
    <lineage>
        <taxon>Bacteria</taxon>
        <taxon>Bacillati</taxon>
        <taxon>Actinomycetota</taxon>
        <taxon>Actinomycetes</taxon>
        <taxon>Micrococcales</taxon>
        <taxon>Microbacteriaceae</taxon>
        <taxon>Orlajensenia</taxon>
    </lineage>
</organism>
<dbReference type="Proteomes" id="UP000307380">
    <property type="component" value="Unassembled WGS sequence"/>
</dbReference>
<dbReference type="EMBL" id="SSSN01000012">
    <property type="protein sequence ID" value="THG31175.1"/>
    <property type="molecule type" value="Genomic_DNA"/>
</dbReference>
<dbReference type="Pfam" id="PF02698">
    <property type="entry name" value="DUF218"/>
    <property type="match status" value="1"/>
</dbReference>
<dbReference type="OrthoDB" id="4772924at2"/>
<dbReference type="AlphaFoldDB" id="A0A4S4FNT5"/>
<dbReference type="InterPro" id="IPR003848">
    <property type="entry name" value="DUF218"/>
</dbReference>
<dbReference type="RefSeq" id="WP_136425182.1">
    <property type="nucleotide sequence ID" value="NZ_SSSN01000012.1"/>
</dbReference>
<protein>
    <recommendedName>
        <fullName evidence="1">DUF218 domain-containing protein</fullName>
    </recommendedName>
</protein>
<evidence type="ECO:0000313" key="3">
    <source>
        <dbReference type="Proteomes" id="UP000307380"/>
    </source>
</evidence>
<reference evidence="2 3" key="1">
    <citation type="submission" date="2019-04" db="EMBL/GenBank/DDBJ databases">
        <authorList>
            <person name="Jiang L."/>
        </authorList>
    </citation>
    <scope>NUCLEOTIDE SEQUENCE [LARGE SCALE GENOMIC DNA]</scope>
    <source>
        <strain evidence="2 3">YIM 131861</strain>
    </source>
</reference>
<accession>A0A4S4FNT5</accession>
<gene>
    <name evidence="2" type="ORF">E6C70_14040</name>
</gene>
<keyword evidence="3" id="KW-1185">Reference proteome</keyword>
<comment type="caution">
    <text evidence="2">The sequence shown here is derived from an EMBL/GenBank/DDBJ whole genome shotgun (WGS) entry which is preliminary data.</text>
</comment>